<accession>A0ACB8TJ67</accession>
<evidence type="ECO:0000313" key="1">
    <source>
        <dbReference type="EMBL" id="KAI0068445.1"/>
    </source>
</evidence>
<sequence>MAFSNSLGSSSVFAGLQASTSSNGFPTRQLPPPPKAVPTLDLPALQSASRVLQEQFAKDAQTIPDIGDMLTIPGGQSSSTYSVFPDDYRVPFQKRRMIGIPESLFQFYDAADVVSHMGLISEIERVWVAIDHKLFLWDYIDGQELSTFTDQPDVITQVAVVKPKPGVFVDEINHLLVICTPLTVLLLGVSAVDVPGPHGRPRKEIKLFATDISISTDVEMLDVAGTDDGRIFMAGSQDGHLYELHYQEKEGWFGRRVQLINHSVGGVQSLFPRLTTPRTEDRIMSVVSDTARNIIYTLTANGVISLYAPGGDRSVQLVQTIQNLYKMAQEKAPGSPALTPQHFQVIALHVVAQDESRTNVQLMAITRNAVRLYFAPSSSPYSYYSSGGNDPPRSHRSLQLLHVRLPPPNLLHPDEQSAPYRPPVPGYNSHQAVSPPNPRPYIVTSLETSLYSAGMTLAAQNGEPDGADFLLCMSPDLTRIGPFGQPPVQQVQYGNASYSAGSTLQRTPLIERAALLTIPGRTWGMAPVPGHKSAFSTARGASGVPIPTVTNELAYQFSEPPRQFLILTNAGVTVLAKRRTLDWLRDVVIEVQAEGNVQAIIQFRDSFGRDQTCAMLLALASGNTFVELGEQSVGTVSTLAPEVANVAKQAFYDCGERPMWAERMAFGTSDGSGTALFSGRRQGFALYFARLVWPVWKVKLTKPGPLGLHITNIPQDILFIIQKNLYALKDFLEKNPQLFHSATGDYTGARSAPASDQEAWKAEQNSVAQLQALLARTIEGASFFLLLNDHRIGELIAQTDADTQKVITSLTFEELITSQNGVAASRALVNVVIDQQIGQQIAVDTISDVLQSRCGSFCSTDDVMLYKAKENARRAVESRNPAERQNYLSESLRLFMKGARILDFDKLREVVGDYQQLDYAKGTVELPLHCAEVTDTDHLGQEYWNTASQPSRDTPGDPAQVDHRREFWEQRARCYDLVLDSLEAFEGKAAKQGEGAERVRAHAYELAFASPDEMFHSRLYDWLIGRGLADELLEMRPAYLEAHLQREPTTVDKFQLLWQFYVKDGQSLKAAEVLGSLAESVDFPLSLTRRIEYLTLAVGNAKSHPVSVGGRYESAIAFLTELEEKLEVSQVQLEIYNTLAPRLQSQPDNEDLRQKVDLLERGLFNVSELYQVYAEPYDLPTIKLLILHVSQHRDEKLVKDIWTRVFDETSQGLAPAEAIDRLQATVVPLGQRFYPSDSAFPFRFVARLLVFYQLGHTDVVPPGWVPRILIQCGVPYADIWDVLHQMYESQVPPFNKQSAVQTLSSAICILLQDWLEAAKRSSNEYFPVERIDTAVELYLKELAPGEALRSTREEYERIRRELRRNW</sequence>
<evidence type="ECO:0000313" key="2">
    <source>
        <dbReference type="Proteomes" id="UP000814140"/>
    </source>
</evidence>
<proteinExistence type="predicted"/>
<name>A0ACB8TJ67_9AGAM</name>
<reference evidence="1" key="2">
    <citation type="journal article" date="2022" name="New Phytol.">
        <title>Evolutionary transition to the ectomycorrhizal habit in the genomes of a hyperdiverse lineage of mushroom-forming fungi.</title>
        <authorList>
            <person name="Looney B."/>
            <person name="Miyauchi S."/>
            <person name="Morin E."/>
            <person name="Drula E."/>
            <person name="Courty P.E."/>
            <person name="Kohler A."/>
            <person name="Kuo A."/>
            <person name="LaButti K."/>
            <person name="Pangilinan J."/>
            <person name="Lipzen A."/>
            <person name="Riley R."/>
            <person name="Andreopoulos W."/>
            <person name="He G."/>
            <person name="Johnson J."/>
            <person name="Nolan M."/>
            <person name="Tritt A."/>
            <person name="Barry K.W."/>
            <person name="Grigoriev I.V."/>
            <person name="Nagy L.G."/>
            <person name="Hibbett D."/>
            <person name="Henrissat B."/>
            <person name="Matheny P.B."/>
            <person name="Labbe J."/>
            <person name="Martin F.M."/>
        </authorList>
    </citation>
    <scope>NUCLEOTIDE SEQUENCE</scope>
    <source>
        <strain evidence="1">HHB10654</strain>
    </source>
</reference>
<protein>
    <submittedName>
        <fullName evidence="1">Nucleoporin</fullName>
    </submittedName>
</protein>
<dbReference type="Proteomes" id="UP000814140">
    <property type="component" value="Unassembled WGS sequence"/>
</dbReference>
<comment type="caution">
    <text evidence="1">The sequence shown here is derived from an EMBL/GenBank/DDBJ whole genome shotgun (WGS) entry which is preliminary data.</text>
</comment>
<dbReference type="EMBL" id="MU277188">
    <property type="protein sequence ID" value="KAI0068445.1"/>
    <property type="molecule type" value="Genomic_DNA"/>
</dbReference>
<keyword evidence="2" id="KW-1185">Reference proteome</keyword>
<organism evidence="1 2">
    <name type="scientific">Artomyces pyxidatus</name>
    <dbReference type="NCBI Taxonomy" id="48021"/>
    <lineage>
        <taxon>Eukaryota</taxon>
        <taxon>Fungi</taxon>
        <taxon>Dikarya</taxon>
        <taxon>Basidiomycota</taxon>
        <taxon>Agaricomycotina</taxon>
        <taxon>Agaricomycetes</taxon>
        <taxon>Russulales</taxon>
        <taxon>Auriscalpiaceae</taxon>
        <taxon>Artomyces</taxon>
    </lineage>
</organism>
<reference evidence="1" key="1">
    <citation type="submission" date="2021-03" db="EMBL/GenBank/DDBJ databases">
        <authorList>
            <consortium name="DOE Joint Genome Institute"/>
            <person name="Ahrendt S."/>
            <person name="Looney B.P."/>
            <person name="Miyauchi S."/>
            <person name="Morin E."/>
            <person name="Drula E."/>
            <person name="Courty P.E."/>
            <person name="Chicoki N."/>
            <person name="Fauchery L."/>
            <person name="Kohler A."/>
            <person name="Kuo A."/>
            <person name="Labutti K."/>
            <person name="Pangilinan J."/>
            <person name="Lipzen A."/>
            <person name="Riley R."/>
            <person name="Andreopoulos W."/>
            <person name="He G."/>
            <person name="Johnson J."/>
            <person name="Barry K.W."/>
            <person name="Grigoriev I.V."/>
            <person name="Nagy L."/>
            <person name="Hibbett D."/>
            <person name="Henrissat B."/>
            <person name="Matheny P.B."/>
            <person name="Labbe J."/>
            <person name="Martin F."/>
        </authorList>
    </citation>
    <scope>NUCLEOTIDE SEQUENCE</scope>
    <source>
        <strain evidence="1">HHB10654</strain>
    </source>
</reference>
<gene>
    <name evidence="1" type="ORF">BV25DRAFT_1818854</name>
</gene>